<dbReference type="Gene3D" id="1.25.40.420">
    <property type="match status" value="1"/>
</dbReference>
<dbReference type="GeneID" id="100575024"/>
<dbReference type="SMART" id="SM00612">
    <property type="entry name" value="Kelch"/>
    <property type="match status" value="1"/>
</dbReference>
<reference evidence="5" key="2">
    <citation type="submission" date="2022-06" db="UniProtKB">
        <authorList>
            <consortium name="EnsemblMetazoa"/>
        </authorList>
    </citation>
    <scope>IDENTIFICATION</scope>
</reference>
<dbReference type="Pfam" id="PF00651">
    <property type="entry name" value="BTB"/>
    <property type="match status" value="1"/>
</dbReference>
<dbReference type="InterPro" id="IPR006652">
    <property type="entry name" value="Kelch_1"/>
</dbReference>
<dbReference type="SUPFAM" id="SSF117281">
    <property type="entry name" value="Kelch motif"/>
    <property type="match status" value="1"/>
</dbReference>
<keyword evidence="3" id="KW-0009">Actin-binding</keyword>
<keyword evidence="2" id="KW-0677">Repeat</keyword>
<protein>
    <recommendedName>
        <fullName evidence="4">BTB domain-containing protein</fullName>
    </recommendedName>
</protein>
<dbReference type="SUPFAM" id="SSF54695">
    <property type="entry name" value="POZ domain"/>
    <property type="match status" value="1"/>
</dbReference>
<dbReference type="PANTHER" id="PTHR24412">
    <property type="entry name" value="KELCH PROTEIN"/>
    <property type="match status" value="1"/>
</dbReference>
<dbReference type="PANTHER" id="PTHR24412:SF466">
    <property type="entry name" value="RING CANAL KELCH PROTEIN"/>
    <property type="match status" value="1"/>
</dbReference>
<keyword evidence="1" id="KW-0880">Kelch repeat</keyword>
<dbReference type="InterPro" id="IPR000210">
    <property type="entry name" value="BTB/POZ_dom"/>
</dbReference>
<dbReference type="AlphaFoldDB" id="A0A8R1X0Z8"/>
<evidence type="ECO:0000256" key="1">
    <source>
        <dbReference type="ARBA" id="ARBA00022441"/>
    </source>
</evidence>
<reference evidence="6" key="1">
    <citation type="submission" date="2010-06" db="EMBL/GenBank/DDBJ databases">
        <authorList>
            <person name="Jiang H."/>
            <person name="Abraham K."/>
            <person name="Ali S."/>
            <person name="Alsbrooks S.L."/>
            <person name="Anim B.N."/>
            <person name="Anosike U.S."/>
            <person name="Attaway T."/>
            <person name="Bandaranaike D.P."/>
            <person name="Battles P.K."/>
            <person name="Bell S.N."/>
            <person name="Bell A.V."/>
            <person name="Beltran B."/>
            <person name="Bickham C."/>
            <person name="Bustamante Y."/>
            <person name="Caleb T."/>
            <person name="Canada A."/>
            <person name="Cardenas V."/>
            <person name="Carter K."/>
            <person name="Chacko J."/>
            <person name="Chandrabose M.N."/>
            <person name="Chavez D."/>
            <person name="Chavez A."/>
            <person name="Chen L."/>
            <person name="Chu H.-S."/>
            <person name="Claassen K.J."/>
            <person name="Cockrell R."/>
            <person name="Collins M."/>
            <person name="Cooper J.A."/>
            <person name="Cree A."/>
            <person name="Curry S.M."/>
            <person name="Da Y."/>
            <person name="Dao M.D."/>
            <person name="Das B."/>
            <person name="Davila M.-L."/>
            <person name="Davy-Carroll L."/>
            <person name="Denson S."/>
            <person name="Dinh H."/>
            <person name="Ebong V.E."/>
            <person name="Edwards J.R."/>
            <person name="Egan A."/>
            <person name="El-Daye J."/>
            <person name="Escobedo L."/>
            <person name="Fernandez S."/>
            <person name="Fernando P.R."/>
            <person name="Flagg N."/>
            <person name="Forbes L.D."/>
            <person name="Fowler R.G."/>
            <person name="Fu Q."/>
            <person name="Gabisi R.A."/>
            <person name="Ganer J."/>
            <person name="Garbino Pronczuk A."/>
            <person name="Garcia R.M."/>
            <person name="Garner T."/>
            <person name="Garrett T.E."/>
            <person name="Gonzalez D.A."/>
            <person name="Hamid H."/>
            <person name="Hawkins E.S."/>
            <person name="Hirani K."/>
            <person name="Hogues M.E."/>
            <person name="Hollins B."/>
            <person name="Hsiao C.-H."/>
            <person name="Jabil R."/>
            <person name="James M.L."/>
            <person name="Jhangiani S.N."/>
            <person name="Johnson B."/>
            <person name="Johnson Q."/>
            <person name="Joshi V."/>
            <person name="Kalu J.B."/>
            <person name="Kam C."/>
            <person name="Kashfia A."/>
            <person name="Keebler J."/>
            <person name="Kisamo H."/>
            <person name="Kovar C.L."/>
            <person name="Lago L.A."/>
            <person name="Lai C.-Y."/>
            <person name="Laidlaw J."/>
            <person name="Lara F."/>
            <person name="Le T.-K."/>
            <person name="Lee S.L."/>
            <person name="Legall F.H."/>
            <person name="Lemon S.J."/>
            <person name="Lewis L.R."/>
            <person name="Li B."/>
            <person name="Liu Y."/>
            <person name="Liu Y.-S."/>
            <person name="Lopez J."/>
            <person name="Lozado R.J."/>
            <person name="Lu J."/>
            <person name="Madu R.C."/>
            <person name="Maheshwari M."/>
            <person name="Maheshwari R."/>
            <person name="Malloy K."/>
            <person name="Martinez E."/>
            <person name="Mathew T."/>
            <person name="Mercado I.C."/>
            <person name="Mercado C."/>
            <person name="Meyer B."/>
            <person name="Montgomery K."/>
            <person name="Morgan M.B."/>
            <person name="Munidasa M."/>
            <person name="Nazareth L.V."/>
            <person name="Nelson J."/>
            <person name="Ng B.M."/>
            <person name="Nguyen N.B."/>
            <person name="Nguyen P.Q."/>
            <person name="Nguyen T."/>
            <person name="Obregon M."/>
            <person name="Okwuonu G.O."/>
            <person name="Onwere C.G."/>
            <person name="Orozco G."/>
            <person name="Parra A."/>
            <person name="Patel S."/>
            <person name="Patil S."/>
            <person name="Perez A."/>
            <person name="Perez Y."/>
            <person name="Pham C."/>
            <person name="Primus E.L."/>
            <person name="Pu L.-L."/>
            <person name="Puazo M."/>
            <person name="Qin X."/>
            <person name="Quiroz J.B."/>
            <person name="Reese J."/>
            <person name="Richards S."/>
            <person name="Rives C.M."/>
            <person name="Robberts R."/>
            <person name="Ruiz S.J."/>
            <person name="Ruiz M.J."/>
            <person name="Santibanez J."/>
            <person name="Schneider B.W."/>
            <person name="Sisson I."/>
            <person name="Smith M."/>
            <person name="Sodergren E."/>
            <person name="Song X.-Z."/>
            <person name="Song B.B."/>
            <person name="Summersgill H."/>
            <person name="Thelus R."/>
            <person name="Thornton R.D."/>
            <person name="Trejos Z.Y."/>
            <person name="Usmani K."/>
            <person name="Vattathil S."/>
            <person name="Villasana D."/>
            <person name="Walker D.L."/>
            <person name="Wang S."/>
            <person name="Wang K."/>
            <person name="White C.S."/>
            <person name="Williams A.C."/>
            <person name="Williamson J."/>
            <person name="Wilson K."/>
            <person name="Woghiren I.O."/>
            <person name="Woodworth J.R."/>
            <person name="Worley K.C."/>
            <person name="Wright R.A."/>
            <person name="Wu W."/>
            <person name="Young L."/>
            <person name="Zhang L."/>
            <person name="Zhang J."/>
            <person name="Zhu Y."/>
            <person name="Muzny D.M."/>
            <person name="Weinstock G."/>
            <person name="Gibbs R.A."/>
        </authorList>
    </citation>
    <scope>NUCLEOTIDE SEQUENCE [LARGE SCALE GENOMIC DNA]</scope>
    <source>
        <strain evidence="6">LSR1</strain>
    </source>
</reference>
<dbReference type="RefSeq" id="XP_008179322.1">
    <property type="nucleotide sequence ID" value="XM_008181100.1"/>
</dbReference>
<dbReference type="SMART" id="SM00225">
    <property type="entry name" value="BTB"/>
    <property type="match status" value="1"/>
</dbReference>
<evidence type="ECO:0000256" key="2">
    <source>
        <dbReference type="ARBA" id="ARBA00022737"/>
    </source>
</evidence>
<organism evidence="5 6">
    <name type="scientific">Acyrthosiphon pisum</name>
    <name type="common">Pea aphid</name>
    <dbReference type="NCBI Taxonomy" id="7029"/>
    <lineage>
        <taxon>Eukaryota</taxon>
        <taxon>Metazoa</taxon>
        <taxon>Ecdysozoa</taxon>
        <taxon>Arthropoda</taxon>
        <taxon>Hexapoda</taxon>
        <taxon>Insecta</taxon>
        <taxon>Pterygota</taxon>
        <taxon>Neoptera</taxon>
        <taxon>Paraneoptera</taxon>
        <taxon>Hemiptera</taxon>
        <taxon>Sternorrhyncha</taxon>
        <taxon>Aphidomorpha</taxon>
        <taxon>Aphidoidea</taxon>
        <taxon>Aphididae</taxon>
        <taxon>Macrosiphini</taxon>
        <taxon>Acyrthosiphon</taxon>
    </lineage>
</organism>
<dbReference type="Gene3D" id="3.30.710.10">
    <property type="entry name" value="Potassium Channel Kv1.1, Chain A"/>
    <property type="match status" value="1"/>
</dbReference>
<sequence length="381" mass="43295">MDNSNKIPESSRCELAKYEYKQSSYAEIFKVLQSLRKQQLFCDIKLRTDDGGVIFGHKVVLASASPYFHEMFTNFEEKNQDIVLIKHFDSTTLLHLVDYIYTGEIVLTEYNVKVMIPAVNILQLQEVKAACCDFLQKQLSFTNCICIYSLADLHSCTELLTSSELYIQQHFADVVVGNEFLFLSSEQIDKLIGSNELEVPSEEKVGKVFENVIRWVKHDLGSRKCILPKLMEHVRLPLTSKKYILKKVVEEPLINNCLKCKDNVIEALNFYLLKSDELTTIPHNVRTKPRHPGGLHKVILVVGGLGSGEVILDSTEWYYPKINKWQSGPKMITPRCGGGISVVKDNFVFYMGGINNRSSRQSIEVLDLSSESPCWKPTVTS</sequence>
<evidence type="ECO:0000313" key="5">
    <source>
        <dbReference type="EnsemblMetazoa" id="XP_008179322.1"/>
    </source>
</evidence>
<dbReference type="InterPro" id="IPR015915">
    <property type="entry name" value="Kelch-typ_b-propeller"/>
</dbReference>
<dbReference type="GO" id="GO:0003779">
    <property type="term" value="F:actin binding"/>
    <property type="evidence" value="ECO:0007669"/>
    <property type="project" value="UniProtKB-KW"/>
</dbReference>
<evidence type="ECO:0000256" key="3">
    <source>
        <dbReference type="ARBA" id="ARBA00023203"/>
    </source>
</evidence>
<accession>A0A8R1X0Z8</accession>
<dbReference type="EnsemblMetazoa" id="XM_008181100.1">
    <property type="protein sequence ID" value="XP_008179322.1"/>
    <property type="gene ID" value="LOC100575024"/>
</dbReference>
<name>A0A8R1X0Z8_ACYPI</name>
<dbReference type="Pfam" id="PF07707">
    <property type="entry name" value="BACK"/>
    <property type="match status" value="1"/>
</dbReference>
<keyword evidence="6" id="KW-1185">Reference proteome</keyword>
<dbReference type="FunFam" id="1.25.40.420:FF:000001">
    <property type="entry name" value="Kelch-like family member 12"/>
    <property type="match status" value="1"/>
</dbReference>
<dbReference type="InterPro" id="IPR011705">
    <property type="entry name" value="BACK"/>
</dbReference>
<dbReference type="InterPro" id="IPR011333">
    <property type="entry name" value="SKP1/BTB/POZ_sf"/>
</dbReference>
<dbReference type="Proteomes" id="UP000007819">
    <property type="component" value="Chromosome A2"/>
</dbReference>
<evidence type="ECO:0000313" key="6">
    <source>
        <dbReference type="Proteomes" id="UP000007819"/>
    </source>
</evidence>
<feature type="domain" description="BTB" evidence="4">
    <location>
        <begin position="42"/>
        <end position="109"/>
    </location>
</feature>
<evidence type="ECO:0000259" key="4">
    <source>
        <dbReference type="PROSITE" id="PS50097"/>
    </source>
</evidence>
<dbReference type="OrthoDB" id="2256373at2759"/>
<dbReference type="SMART" id="SM00875">
    <property type="entry name" value="BACK"/>
    <property type="match status" value="1"/>
</dbReference>
<dbReference type="Gene3D" id="2.120.10.80">
    <property type="entry name" value="Kelch-type beta propeller"/>
    <property type="match status" value="1"/>
</dbReference>
<dbReference type="KEGG" id="api:100575024"/>
<dbReference type="PROSITE" id="PS50097">
    <property type="entry name" value="BTB"/>
    <property type="match status" value="1"/>
</dbReference>
<proteinExistence type="predicted"/>
<dbReference type="Pfam" id="PF01344">
    <property type="entry name" value="Kelch_1"/>
    <property type="match status" value="1"/>
</dbReference>